<evidence type="ECO:0000256" key="1">
    <source>
        <dbReference type="ARBA" id="ARBA00004651"/>
    </source>
</evidence>
<protein>
    <recommendedName>
        <fullName evidence="8">Permease IIC component</fullName>
    </recommendedName>
</protein>
<feature type="transmembrane region" description="Helical" evidence="9">
    <location>
        <begin position="76"/>
        <end position="97"/>
    </location>
</feature>
<feature type="domain" description="PTS EIIC type-3" evidence="10">
    <location>
        <begin position="5"/>
        <end position="415"/>
    </location>
</feature>
<feature type="transmembrane region" description="Helical" evidence="9">
    <location>
        <begin position="21"/>
        <end position="45"/>
    </location>
</feature>
<dbReference type="PROSITE" id="PS51105">
    <property type="entry name" value="PTS_EIIC_TYPE_3"/>
    <property type="match status" value="1"/>
</dbReference>
<evidence type="ECO:0000256" key="3">
    <source>
        <dbReference type="ARBA" id="ARBA00022475"/>
    </source>
</evidence>
<evidence type="ECO:0000256" key="7">
    <source>
        <dbReference type="ARBA" id="ARBA00023136"/>
    </source>
</evidence>
<name>A0ABY4EQI2_9BACI</name>
<keyword evidence="4 8" id="KW-0762">Sugar transport</keyword>
<evidence type="ECO:0000313" key="11">
    <source>
        <dbReference type="EMBL" id="UOQ46705.1"/>
    </source>
</evidence>
<keyword evidence="2 8" id="KW-0813">Transport</keyword>
<dbReference type="InterPro" id="IPR051088">
    <property type="entry name" value="PTS_Sugar-EIIC/EIIB"/>
</dbReference>
<dbReference type="PIRSF" id="PIRSF006351">
    <property type="entry name" value="PTS_EIIC-Cellobiose"/>
    <property type="match status" value="1"/>
</dbReference>
<evidence type="ECO:0000256" key="4">
    <source>
        <dbReference type="ARBA" id="ARBA00022597"/>
    </source>
</evidence>
<evidence type="ECO:0000256" key="8">
    <source>
        <dbReference type="PIRNR" id="PIRNR006351"/>
    </source>
</evidence>
<comment type="function">
    <text evidence="8">The phosphoenolpyruvate-dependent sugar phosphotransferase system (PTS), a major carbohydrate active -transport system, catalyzes the phosphorylation of incoming sugar substrates concomitant with their translocation across the cell membrane.</text>
</comment>
<keyword evidence="12" id="KW-1185">Reference proteome</keyword>
<evidence type="ECO:0000313" key="12">
    <source>
        <dbReference type="Proteomes" id="UP000831782"/>
    </source>
</evidence>
<dbReference type="RefSeq" id="WP_244715094.1">
    <property type="nucleotide sequence ID" value="NZ_CP095072.1"/>
</dbReference>
<feature type="transmembrane region" description="Helical" evidence="9">
    <location>
        <begin position="287"/>
        <end position="307"/>
    </location>
</feature>
<keyword evidence="3 8" id="KW-1003">Cell membrane</keyword>
<evidence type="ECO:0000259" key="10">
    <source>
        <dbReference type="PROSITE" id="PS51105"/>
    </source>
</evidence>
<feature type="transmembrane region" description="Helical" evidence="9">
    <location>
        <begin position="345"/>
        <end position="365"/>
    </location>
</feature>
<keyword evidence="7 8" id="KW-0472">Membrane</keyword>
<keyword evidence="5 9" id="KW-0812">Transmembrane</keyword>
<dbReference type="InterPro" id="IPR003352">
    <property type="entry name" value="PTS_EIIC"/>
</dbReference>
<feature type="transmembrane region" description="Helical" evidence="9">
    <location>
        <begin position="398"/>
        <end position="420"/>
    </location>
</feature>
<dbReference type="Proteomes" id="UP000831782">
    <property type="component" value="Chromosome"/>
</dbReference>
<proteinExistence type="predicted"/>
<reference evidence="11 12" key="1">
    <citation type="submission" date="2022-04" db="EMBL/GenBank/DDBJ databases">
        <title>Gracilibacillus sp. isolated from saltern.</title>
        <authorList>
            <person name="Won M."/>
            <person name="Lee C.-M."/>
            <person name="Woen H.-Y."/>
            <person name="Kwon S.-W."/>
        </authorList>
    </citation>
    <scope>NUCLEOTIDE SEQUENCE [LARGE SCALE GENOMIC DNA]</scope>
    <source>
        <strain evidence="11 12">SSWR10-1</strain>
    </source>
</reference>
<dbReference type="PANTHER" id="PTHR33989">
    <property type="match status" value="1"/>
</dbReference>
<comment type="subcellular location">
    <subcellularLocation>
        <location evidence="1">Cell membrane</location>
        <topology evidence="1">Multi-pass membrane protein</topology>
    </subcellularLocation>
</comment>
<sequence length="429" mass="46918">MKRTKKQAFIEMAGKIGSERHLVAVRDGFVAVMPLVIIGSLAVLINNFPPFGNLSLTDGLNIIFGEGNWQQIGGTIWNGTFAILGLLVTCTIAYHLAKSYNIDRLSASLISVACYIMLVPITDDFGLDMNWLGTQGLFVGIIVSLSITELFRILITNSKFIIRMPEGVPPGVTKSFRALIPALIIFTIVGLLQTLLTILAETTIFEIIFAAMQQPIQGVGNSLPAAIFIALLNQFLWFFGLHGTNISGAITEPVYISLVERNIALFQSGVTAYDVPNIVTKPFLDSFIYMGGIGTTLALLMAIFIVVRHEKKHPYREIAKVSAPASFFNINEPVIFGLPVVLNPIMFIPFVLAPVVLTIISYFALYTGMVPRTVAILPWTTPPIISGYLVTGGSLRGVILQLVNLTVAVFIYIPFLMAGVRSYKQRMEG</sequence>
<feature type="transmembrane region" description="Helical" evidence="9">
    <location>
        <begin position="176"/>
        <end position="200"/>
    </location>
</feature>
<dbReference type="InterPro" id="IPR004796">
    <property type="entry name" value="PTS_IIC_cello"/>
</dbReference>
<feature type="transmembrane region" description="Helical" evidence="9">
    <location>
        <begin position="104"/>
        <end position="122"/>
    </location>
</feature>
<dbReference type="PANTHER" id="PTHR33989:SF4">
    <property type="entry name" value="PTS SYSTEM N,N'-DIACETYLCHITOBIOSE-SPECIFIC EIIC COMPONENT"/>
    <property type="match status" value="1"/>
</dbReference>
<keyword evidence="6 9" id="KW-1133">Transmembrane helix</keyword>
<dbReference type="EMBL" id="CP095072">
    <property type="protein sequence ID" value="UOQ46705.1"/>
    <property type="molecule type" value="Genomic_DNA"/>
</dbReference>
<dbReference type="Pfam" id="PF02378">
    <property type="entry name" value="PTS_EIIC"/>
    <property type="match status" value="1"/>
</dbReference>
<dbReference type="InterPro" id="IPR004501">
    <property type="entry name" value="PTS_EIIC_3"/>
</dbReference>
<gene>
    <name evidence="11" type="ORF">MUN88_11380</name>
</gene>
<evidence type="ECO:0000256" key="5">
    <source>
        <dbReference type="ARBA" id="ARBA00022692"/>
    </source>
</evidence>
<feature type="transmembrane region" description="Helical" evidence="9">
    <location>
        <begin position="134"/>
        <end position="155"/>
    </location>
</feature>
<evidence type="ECO:0000256" key="6">
    <source>
        <dbReference type="ARBA" id="ARBA00022989"/>
    </source>
</evidence>
<evidence type="ECO:0000256" key="9">
    <source>
        <dbReference type="SAM" id="Phobius"/>
    </source>
</evidence>
<organism evidence="11 12">
    <name type="scientific">Gracilibacillus caseinilyticus</name>
    <dbReference type="NCBI Taxonomy" id="2932256"/>
    <lineage>
        <taxon>Bacteria</taxon>
        <taxon>Bacillati</taxon>
        <taxon>Bacillota</taxon>
        <taxon>Bacilli</taxon>
        <taxon>Bacillales</taxon>
        <taxon>Bacillaceae</taxon>
        <taxon>Gracilibacillus</taxon>
    </lineage>
</organism>
<accession>A0ABY4EQI2</accession>
<evidence type="ECO:0000256" key="2">
    <source>
        <dbReference type="ARBA" id="ARBA00022448"/>
    </source>
</evidence>
<dbReference type="NCBIfam" id="TIGR00410">
    <property type="entry name" value="lacE"/>
    <property type="match status" value="1"/>
</dbReference>